<dbReference type="EMBL" id="VSWC01000014">
    <property type="protein sequence ID" value="KAA1115126.1"/>
    <property type="molecule type" value="Genomic_DNA"/>
</dbReference>
<protein>
    <submittedName>
        <fullName evidence="3">Uncharacterized protein</fullName>
    </submittedName>
</protein>
<feature type="signal peptide" evidence="2">
    <location>
        <begin position="1"/>
        <end position="24"/>
    </location>
</feature>
<name>A0A5B0QPB2_PUCGR</name>
<feature type="chain" id="PRO_5022919584" evidence="2">
    <location>
        <begin position="25"/>
        <end position="563"/>
    </location>
</feature>
<evidence type="ECO:0000313" key="4">
    <source>
        <dbReference type="Proteomes" id="UP000324748"/>
    </source>
</evidence>
<keyword evidence="4" id="KW-1185">Reference proteome</keyword>
<comment type="caution">
    <text evidence="3">The sequence shown here is derived from an EMBL/GenBank/DDBJ whole genome shotgun (WGS) entry which is preliminary data.</text>
</comment>
<dbReference type="OrthoDB" id="10336139at2759"/>
<feature type="region of interest" description="Disordered" evidence="1">
    <location>
        <begin position="150"/>
        <end position="170"/>
    </location>
</feature>
<organism evidence="3 4">
    <name type="scientific">Puccinia graminis f. sp. tritici</name>
    <dbReference type="NCBI Taxonomy" id="56615"/>
    <lineage>
        <taxon>Eukaryota</taxon>
        <taxon>Fungi</taxon>
        <taxon>Dikarya</taxon>
        <taxon>Basidiomycota</taxon>
        <taxon>Pucciniomycotina</taxon>
        <taxon>Pucciniomycetes</taxon>
        <taxon>Pucciniales</taxon>
        <taxon>Pucciniaceae</taxon>
        <taxon>Puccinia</taxon>
    </lineage>
</organism>
<feature type="region of interest" description="Disordered" evidence="1">
    <location>
        <begin position="42"/>
        <end position="69"/>
    </location>
</feature>
<dbReference type="AlphaFoldDB" id="A0A5B0QPB2"/>
<proteinExistence type="predicted"/>
<evidence type="ECO:0000313" key="3">
    <source>
        <dbReference type="EMBL" id="KAA1115126.1"/>
    </source>
</evidence>
<accession>A0A5B0QPB2</accession>
<gene>
    <name evidence="3" type="ORF">PGT21_031974</name>
</gene>
<keyword evidence="2" id="KW-0732">Signal</keyword>
<sequence>MINSLKSLLCLVLNTLGYIQLTLTLPVDSIAKTSTTLPMGEMTIQTGHDSEPVSEVMSDSSEGCSKADQAEPDVLARWRPIMIKNKEELGCMKRDGEKINKRIKSLKTLARAQPQALNMRDLAHDLEVLYKKLTQARVFELYGGSTEVLSVPRGPKHPKTHPEITVTAPPPSTLGKALSQELQVVDSSTTTTAVISNTRKPHKYEQHWTGSGIVGSLMSKKRNHNGSIKMTEANNADIRLPDVLPCTINHLSSVPMIDRIWWIFSMKFKAYLMKNPSKLPHFKLKMLQAWFLLHDYTIKYRLMPSELLEKIRSLNVHHVSKSVQCYIAWKVFDTHHLFGFSFGNCLIPTLEFLTTNESVEHFHRAIQGMPHEDQRLVVYNSLEAIKKLAIKRFPVIPVHSAQFDQIRLLFFSRNFIKDAELLAMKLNDKQGKVIKEHYLQPLVKNSTDMILNPPGRCFTKMRFELLMTYAILKFLNFYYKPMVVGFKPKQITDQSLQKKLQFMSDILEIQNNCSNSADNPEKEWKYSQRILKEIQEEPTMIKWIENIFYVISGYKVSQLIPNI</sequence>
<reference evidence="3 4" key="1">
    <citation type="submission" date="2019-05" db="EMBL/GenBank/DDBJ databases">
        <title>Emergence of the Ug99 lineage of the wheat stem rust pathogen through somatic hybridization.</title>
        <authorList>
            <person name="Li F."/>
            <person name="Upadhyaya N.M."/>
            <person name="Sperschneider J."/>
            <person name="Matny O."/>
            <person name="Nguyen-Phuc H."/>
            <person name="Mago R."/>
            <person name="Raley C."/>
            <person name="Miller M.E."/>
            <person name="Silverstein K.A.T."/>
            <person name="Henningsen E."/>
            <person name="Hirsch C.D."/>
            <person name="Visser B."/>
            <person name="Pretorius Z.A."/>
            <person name="Steffenson B.J."/>
            <person name="Schwessinger B."/>
            <person name="Dodds P.N."/>
            <person name="Figueroa M."/>
        </authorList>
    </citation>
    <scope>NUCLEOTIDE SEQUENCE [LARGE SCALE GENOMIC DNA]</scope>
    <source>
        <strain evidence="3">21-0</strain>
    </source>
</reference>
<dbReference type="Proteomes" id="UP000324748">
    <property type="component" value="Unassembled WGS sequence"/>
</dbReference>
<evidence type="ECO:0000256" key="1">
    <source>
        <dbReference type="SAM" id="MobiDB-lite"/>
    </source>
</evidence>
<evidence type="ECO:0000256" key="2">
    <source>
        <dbReference type="SAM" id="SignalP"/>
    </source>
</evidence>